<name>A0AAN7BXG4_9PEZI</name>
<reference evidence="2" key="2">
    <citation type="submission" date="2023-05" db="EMBL/GenBank/DDBJ databases">
        <authorList>
            <consortium name="Lawrence Berkeley National Laboratory"/>
            <person name="Steindorff A."/>
            <person name="Hensen N."/>
            <person name="Bonometti L."/>
            <person name="Westerberg I."/>
            <person name="Brannstrom I.O."/>
            <person name="Guillou S."/>
            <person name="Cros-Aarteil S."/>
            <person name="Calhoun S."/>
            <person name="Haridas S."/>
            <person name="Kuo A."/>
            <person name="Mondo S."/>
            <person name="Pangilinan J."/>
            <person name="Riley R."/>
            <person name="Labutti K."/>
            <person name="Andreopoulos B."/>
            <person name="Lipzen A."/>
            <person name="Chen C."/>
            <person name="Yanf M."/>
            <person name="Daum C."/>
            <person name="Ng V."/>
            <person name="Clum A."/>
            <person name="Ohm R."/>
            <person name="Martin F."/>
            <person name="Silar P."/>
            <person name="Natvig D."/>
            <person name="Lalanne C."/>
            <person name="Gautier V."/>
            <person name="Ament-Velasquez S.L."/>
            <person name="Kruys A."/>
            <person name="Hutchinson M.I."/>
            <person name="Powell A.J."/>
            <person name="Barry K."/>
            <person name="Miller A.N."/>
            <person name="Grigoriev I.V."/>
            <person name="Debuchy R."/>
            <person name="Gladieux P."/>
            <person name="Thoren M.H."/>
            <person name="Johannesson H."/>
        </authorList>
    </citation>
    <scope>NUCLEOTIDE SEQUENCE</scope>
    <source>
        <strain evidence="2">CBS 990.96</strain>
    </source>
</reference>
<protein>
    <submittedName>
        <fullName evidence="2">Uncharacterized protein</fullName>
    </submittedName>
</protein>
<feature type="region of interest" description="Disordered" evidence="1">
    <location>
        <begin position="393"/>
        <end position="433"/>
    </location>
</feature>
<feature type="region of interest" description="Disordered" evidence="1">
    <location>
        <begin position="475"/>
        <end position="511"/>
    </location>
</feature>
<comment type="caution">
    <text evidence="2">The sequence shown here is derived from an EMBL/GenBank/DDBJ whole genome shotgun (WGS) entry which is preliminary data.</text>
</comment>
<evidence type="ECO:0000256" key="1">
    <source>
        <dbReference type="SAM" id="MobiDB-lite"/>
    </source>
</evidence>
<feature type="compositionally biased region" description="Low complexity" evidence="1">
    <location>
        <begin position="240"/>
        <end position="259"/>
    </location>
</feature>
<accession>A0AAN7BXG4</accession>
<sequence length="777" mass="84804">MGIFSFFHKKSNKNKPAALKAHAYDSTSAGSLPIHGAYPVSGNGPNVIDTLSRGRPSLPLISQTQSAEEELSVPDEPAAPAPGVPLYRNESVERPSTAPNGRPPSFFSNTLPRMKKSHIKKPPPVSFKMFNSSNGSAPPGSRPASQGSEFTTCRPRAHSRSNSIRSDGGKGFKDILDAHSEIAPSDFKARIKASGVKDYGEDVADRNIGENGFNLESNHVRSFYAQSGVSLPVANRPVASLPLSQRSSRSSIRESSQARWPKPTTPRVIPKGFTASVPRYKSTESGLYNDIKTKGGGHLVRRVSVNTYMPPTSQNNETTPRTSSSQHHPSKLPDLDFGPLNTPIVLSPPKFTTVAAAPRTPRMPRDSLMLAKRKAETFVVSDRMVVVDDDVDLNSSSSPERKFSLRSASSFTRNRSGSDTAYQHHQIPRKRHSLHTLQSSISSTIASNNRDSTFIFQPTTPLAYPRSVVLSSSSHYQQVAPKEDSESSPPMNQPFTIHEEDSSSSRPPSRSFPLITTEAIATTTITKSCLPGPVPSHHRTDIMHHEVSDDSSPSVIIRTRSLRGWSESSGTQSSSTTARSSSPSFLLRPTTASTSIIDLTPTALSPPPTPKSFCGTEGFNIDDYVSDDEEERPSGEGEEDLLFKDLEGYGGKGFELPGLNDCLFEEEEEGWEYDGIGGSFGRVGGRRYVLDCGVDEEDEYEEEGEMKRFEALGGEGEEGVMGVKVMDLVRLRKEVKRSRRLNGEQGAGGLRVRRLGVREVKEVRSVPVLCVEGEKIY</sequence>
<feature type="compositionally biased region" description="Polar residues" evidence="1">
    <location>
        <begin position="308"/>
        <end position="327"/>
    </location>
</feature>
<feature type="region of interest" description="Disordered" evidence="1">
    <location>
        <begin position="527"/>
        <end position="587"/>
    </location>
</feature>
<feature type="compositionally biased region" description="Low complexity" evidence="1">
    <location>
        <begin position="566"/>
        <end position="584"/>
    </location>
</feature>
<dbReference type="EMBL" id="MU865293">
    <property type="protein sequence ID" value="KAK4231390.1"/>
    <property type="molecule type" value="Genomic_DNA"/>
</dbReference>
<organism evidence="2 3">
    <name type="scientific">Podospora fimiseda</name>
    <dbReference type="NCBI Taxonomy" id="252190"/>
    <lineage>
        <taxon>Eukaryota</taxon>
        <taxon>Fungi</taxon>
        <taxon>Dikarya</taxon>
        <taxon>Ascomycota</taxon>
        <taxon>Pezizomycotina</taxon>
        <taxon>Sordariomycetes</taxon>
        <taxon>Sordariomycetidae</taxon>
        <taxon>Sordariales</taxon>
        <taxon>Podosporaceae</taxon>
        <taxon>Podospora</taxon>
    </lineage>
</organism>
<feature type="compositionally biased region" description="Basic and acidic residues" evidence="1">
    <location>
        <begin position="538"/>
        <end position="548"/>
    </location>
</feature>
<dbReference type="Proteomes" id="UP001301958">
    <property type="component" value="Unassembled WGS sequence"/>
</dbReference>
<proteinExistence type="predicted"/>
<feature type="region of interest" description="Disordered" evidence="1">
    <location>
        <begin position="308"/>
        <end position="335"/>
    </location>
</feature>
<feature type="compositionally biased region" description="Polar residues" evidence="1">
    <location>
        <begin position="406"/>
        <end position="423"/>
    </location>
</feature>
<gene>
    <name evidence="2" type="ORF">QBC38DRAFT_355012</name>
</gene>
<evidence type="ECO:0000313" key="2">
    <source>
        <dbReference type="EMBL" id="KAK4231390.1"/>
    </source>
</evidence>
<dbReference type="AlphaFoldDB" id="A0AAN7BXG4"/>
<evidence type="ECO:0000313" key="3">
    <source>
        <dbReference type="Proteomes" id="UP001301958"/>
    </source>
</evidence>
<keyword evidence="3" id="KW-1185">Reference proteome</keyword>
<reference evidence="2" key="1">
    <citation type="journal article" date="2023" name="Mol. Phylogenet. Evol.">
        <title>Genome-scale phylogeny and comparative genomics of the fungal order Sordariales.</title>
        <authorList>
            <person name="Hensen N."/>
            <person name="Bonometti L."/>
            <person name="Westerberg I."/>
            <person name="Brannstrom I.O."/>
            <person name="Guillou S."/>
            <person name="Cros-Aarteil S."/>
            <person name="Calhoun S."/>
            <person name="Haridas S."/>
            <person name="Kuo A."/>
            <person name="Mondo S."/>
            <person name="Pangilinan J."/>
            <person name="Riley R."/>
            <person name="LaButti K."/>
            <person name="Andreopoulos B."/>
            <person name="Lipzen A."/>
            <person name="Chen C."/>
            <person name="Yan M."/>
            <person name="Daum C."/>
            <person name="Ng V."/>
            <person name="Clum A."/>
            <person name="Steindorff A."/>
            <person name="Ohm R.A."/>
            <person name="Martin F."/>
            <person name="Silar P."/>
            <person name="Natvig D.O."/>
            <person name="Lalanne C."/>
            <person name="Gautier V."/>
            <person name="Ament-Velasquez S.L."/>
            <person name="Kruys A."/>
            <person name="Hutchinson M.I."/>
            <person name="Powell A.J."/>
            <person name="Barry K."/>
            <person name="Miller A.N."/>
            <person name="Grigoriev I.V."/>
            <person name="Debuchy R."/>
            <person name="Gladieux P."/>
            <person name="Hiltunen Thoren M."/>
            <person name="Johannesson H."/>
        </authorList>
    </citation>
    <scope>NUCLEOTIDE SEQUENCE</scope>
    <source>
        <strain evidence="2">CBS 990.96</strain>
    </source>
</reference>
<feature type="region of interest" description="Disordered" evidence="1">
    <location>
        <begin position="240"/>
        <end position="272"/>
    </location>
</feature>
<feature type="region of interest" description="Disordered" evidence="1">
    <location>
        <begin position="31"/>
        <end position="170"/>
    </location>
</feature>